<keyword evidence="15" id="KW-0408">Iron</keyword>
<protein>
    <recommendedName>
        <fullName evidence="5">Succinate dehydrogenase hydrophobic membrane anchor subunit</fullName>
    </recommendedName>
</protein>
<comment type="cofactor">
    <cofactor evidence="1">
        <name>heme</name>
        <dbReference type="ChEBI" id="CHEBI:30413"/>
    </cofactor>
</comment>
<keyword evidence="9" id="KW-0816">Tricarboxylic acid cycle</keyword>
<feature type="transmembrane region" description="Helical" evidence="17">
    <location>
        <begin position="32"/>
        <end position="51"/>
    </location>
</feature>
<evidence type="ECO:0000256" key="12">
    <source>
        <dbReference type="ARBA" id="ARBA00022723"/>
    </source>
</evidence>
<dbReference type="UniPathway" id="UPA00223"/>
<sequence length="130" mass="14291">MMAAYTVILLICFFSARRFSHAGWVAIFANRWMKLAASIALLALCYHAWVGMRNIWMDYIKPFSIRLTLMTLTLLWLLGCAGYGVQILWNSNLSGASHSRAGGVAPPCRTAVLSASARLASTAVRSSYLS</sequence>
<evidence type="ECO:0000256" key="5">
    <source>
        <dbReference type="ARBA" id="ARBA00019425"/>
    </source>
</evidence>
<dbReference type="Gene3D" id="1.20.1300.10">
    <property type="entry name" value="Fumarate reductase/succinate dehydrogenase, transmembrane subunit"/>
    <property type="match status" value="1"/>
</dbReference>
<dbReference type="SUPFAM" id="SSF81343">
    <property type="entry name" value="Fumarate reductase respiratory complex transmembrane subunits"/>
    <property type="match status" value="1"/>
</dbReference>
<dbReference type="PANTHER" id="PTHR38689">
    <property type="entry name" value="SUCCINATE DEHYDROGENASE HYDROPHOBIC MEMBRANE ANCHOR SUBUNIT"/>
    <property type="match status" value="1"/>
</dbReference>
<evidence type="ECO:0000256" key="10">
    <source>
        <dbReference type="ARBA" id="ARBA00022617"/>
    </source>
</evidence>
<dbReference type="Proteomes" id="UP000054051">
    <property type="component" value="Unassembled WGS sequence"/>
</dbReference>
<evidence type="ECO:0000256" key="9">
    <source>
        <dbReference type="ARBA" id="ARBA00022532"/>
    </source>
</evidence>
<evidence type="ECO:0000256" key="2">
    <source>
        <dbReference type="ARBA" id="ARBA00004050"/>
    </source>
</evidence>
<dbReference type="InterPro" id="IPR034804">
    <property type="entry name" value="SQR/QFR_C/D"/>
</dbReference>
<evidence type="ECO:0000256" key="8">
    <source>
        <dbReference type="ARBA" id="ARBA00022519"/>
    </source>
</evidence>
<evidence type="ECO:0000256" key="7">
    <source>
        <dbReference type="ARBA" id="ARBA00022475"/>
    </source>
</evidence>
<dbReference type="Pfam" id="PF01127">
    <property type="entry name" value="Sdh_cyt"/>
    <property type="match status" value="1"/>
</dbReference>
<reference evidence="18 19" key="1">
    <citation type="submission" date="2011-08" db="EMBL/GenBank/DDBJ databases">
        <title>The genome of the obligate endobacterium of an arbuscular mycorrhizal fungus reveals an interphylum network of nutritional interactions.</title>
        <authorList>
            <person name="Ghignone S."/>
            <person name="Salvioli A."/>
            <person name="Anca I."/>
            <person name="Lumini E."/>
            <person name="Ortu G."/>
            <person name="Petiti L."/>
            <person name="Cruveiller S."/>
            <person name="Bianciotto V."/>
            <person name="Piffanelli P."/>
            <person name="Lanfranco L."/>
            <person name="Bonfante P."/>
        </authorList>
    </citation>
    <scope>NUCLEOTIDE SEQUENCE [LARGE SCALE GENOMIC DNA]</scope>
    <source>
        <strain evidence="18 19">BEG34</strain>
    </source>
</reference>
<dbReference type="STRING" id="1070319.CAGGBEG34_750003"/>
<keyword evidence="10" id="KW-0349">Heme</keyword>
<dbReference type="GO" id="GO:0020037">
    <property type="term" value="F:heme binding"/>
    <property type="evidence" value="ECO:0007669"/>
    <property type="project" value="InterPro"/>
</dbReference>
<comment type="function">
    <text evidence="2">Membrane-anchoring subunit of succinate dehydrogenase (SDH).</text>
</comment>
<evidence type="ECO:0000256" key="15">
    <source>
        <dbReference type="ARBA" id="ARBA00023004"/>
    </source>
</evidence>
<keyword evidence="6" id="KW-0813">Transport</keyword>
<evidence type="ECO:0000256" key="16">
    <source>
        <dbReference type="ARBA" id="ARBA00023136"/>
    </source>
</evidence>
<proteinExistence type="predicted"/>
<feature type="transmembrane region" description="Helical" evidence="17">
    <location>
        <begin position="63"/>
        <end position="89"/>
    </location>
</feature>
<dbReference type="AlphaFoldDB" id="G2JBZ0"/>
<evidence type="ECO:0000256" key="17">
    <source>
        <dbReference type="SAM" id="Phobius"/>
    </source>
</evidence>
<evidence type="ECO:0000256" key="6">
    <source>
        <dbReference type="ARBA" id="ARBA00022448"/>
    </source>
</evidence>
<keyword evidence="16 17" id="KW-0472">Membrane</keyword>
<dbReference type="EMBL" id="CAFB01000097">
    <property type="protein sequence ID" value="CCD30296.1"/>
    <property type="molecule type" value="Genomic_DNA"/>
</dbReference>
<dbReference type="GO" id="GO:0046872">
    <property type="term" value="F:metal ion binding"/>
    <property type="evidence" value="ECO:0007669"/>
    <property type="project" value="UniProtKB-KW"/>
</dbReference>
<evidence type="ECO:0000256" key="1">
    <source>
        <dbReference type="ARBA" id="ARBA00001971"/>
    </source>
</evidence>
<comment type="pathway">
    <text evidence="4">Carbohydrate metabolism; tricarboxylic acid cycle.</text>
</comment>
<dbReference type="GO" id="GO:0006099">
    <property type="term" value="P:tricarboxylic acid cycle"/>
    <property type="evidence" value="ECO:0007669"/>
    <property type="project" value="UniProtKB-UniPathway"/>
</dbReference>
<evidence type="ECO:0000256" key="11">
    <source>
        <dbReference type="ARBA" id="ARBA00022692"/>
    </source>
</evidence>
<keyword evidence="8" id="KW-0997">Cell inner membrane</keyword>
<keyword evidence="11 17" id="KW-0812">Transmembrane</keyword>
<name>G2JBZ0_9BURK</name>
<dbReference type="GO" id="GO:0005886">
    <property type="term" value="C:plasma membrane"/>
    <property type="evidence" value="ECO:0007669"/>
    <property type="project" value="UniProtKB-SubCell"/>
</dbReference>
<keyword evidence="12" id="KW-0479">Metal-binding</keyword>
<dbReference type="InterPro" id="IPR014312">
    <property type="entry name" value="Succ_DH_anchor"/>
</dbReference>
<keyword evidence="7" id="KW-1003">Cell membrane</keyword>
<keyword evidence="13" id="KW-0249">Electron transport</keyword>
<evidence type="ECO:0000256" key="13">
    <source>
        <dbReference type="ARBA" id="ARBA00022982"/>
    </source>
</evidence>
<comment type="subcellular location">
    <subcellularLocation>
        <location evidence="3">Cell inner membrane</location>
        <topology evidence="3">Multi-pass membrane protein</topology>
    </subcellularLocation>
</comment>
<dbReference type="InterPro" id="IPR000701">
    <property type="entry name" value="SuccDH_FuR_B_TM-su"/>
</dbReference>
<evidence type="ECO:0000256" key="4">
    <source>
        <dbReference type="ARBA" id="ARBA00005163"/>
    </source>
</evidence>
<evidence type="ECO:0000256" key="3">
    <source>
        <dbReference type="ARBA" id="ARBA00004429"/>
    </source>
</evidence>
<organism evidence="18 19">
    <name type="scientific">Candidatus Glomeribacter gigasporarum BEG34</name>
    <dbReference type="NCBI Taxonomy" id="1070319"/>
    <lineage>
        <taxon>Bacteria</taxon>
        <taxon>Pseudomonadati</taxon>
        <taxon>Pseudomonadota</taxon>
        <taxon>Betaproteobacteria</taxon>
        <taxon>Burkholderiales</taxon>
        <taxon>Burkholderiaceae</taxon>
        <taxon>Candidatus Glomeribacter</taxon>
    </lineage>
</organism>
<dbReference type="PANTHER" id="PTHR38689:SF1">
    <property type="entry name" value="SUCCINATE DEHYDROGENASE HYDROPHOBIC MEMBRANE ANCHOR SUBUNIT"/>
    <property type="match status" value="1"/>
</dbReference>
<dbReference type="GO" id="GO:0009055">
    <property type="term" value="F:electron transfer activity"/>
    <property type="evidence" value="ECO:0007669"/>
    <property type="project" value="TreeGrafter"/>
</dbReference>
<gene>
    <name evidence="18" type="primary">sdhD</name>
    <name evidence="18" type="ORF">CAGGBEG34_750003</name>
</gene>
<keyword evidence="19" id="KW-1185">Reference proteome</keyword>
<dbReference type="eggNOG" id="COG2142">
    <property type="taxonomic scope" value="Bacteria"/>
</dbReference>
<keyword evidence="14 17" id="KW-1133">Transmembrane helix</keyword>
<dbReference type="NCBIfam" id="TIGR02968">
    <property type="entry name" value="succ_dehyd_anc"/>
    <property type="match status" value="1"/>
</dbReference>
<accession>G2JBZ0</accession>
<comment type="caution">
    <text evidence="18">The sequence shown here is derived from an EMBL/GenBank/DDBJ whole genome shotgun (WGS) entry which is preliminary data.</text>
</comment>
<evidence type="ECO:0000313" key="18">
    <source>
        <dbReference type="EMBL" id="CCD30296.1"/>
    </source>
</evidence>
<evidence type="ECO:0000313" key="19">
    <source>
        <dbReference type="Proteomes" id="UP000054051"/>
    </source>
</evidence>
<dbReference type="GO" id="GO:0017004">
    <property type="term" value="P:cytochrome complex assembly"/>
    <property type="evidence" value="ECO:0007669"/>
    <property type="project" value="TreeGrafter"/>
</dbReference>
<evidence type="ECO:0000256" key="14">
    <source>
        <dbReference type="ARBA" id="ARBA00022989"/>
    </source>
</evidence>